<evidence type="ECO:0000259" key="1">
    <source>
        <dbReference type="Pfam" id="PF18909"/>
    </source>
</evidence>
<protein>
    <recommendedName>
        <fullName evidence="1">dATP/dGTP diphosphohydrolase N-terminal domain-containing protein</fullName>
    </recommendedName>
</protein>
<organism evidence="3">
    <name type="scientific">uncultured Caudovirales phage</name>
    <dbReference type="NCBI Taxonomy" id="2100421"/>
    <lineage>
        <taxon>Viruses</taxon>
        <taxon>Duplodnaviria</taxon>
        <taxon>Heunggongvirae</taxon>
        <taxon>Uroviricota</taxon>
        <taxon>Caudoviricetes</taxon>
        <taxon>Peduoviridae</taxon>
        <taxon>Maltschvirus</taxon>
        <taxon>Maltschvirus maltsch</taxon>
    </lineage>
</organism>
<dbReference type="EMBL" id="LR796635">
    <property type="protein sequence ID" value="CAB4156009.1"/>
    <property type="molecule type" value="Genomic_DNA"/>
</dbReference>
<evidence type="ECO:0000313" key="2">
    <source>
        <dbReference type="EMBL" id="CAB4156009.1"/>
    </source>
</evidence>
<accession>A0A6J5Q9J5</accession>
<gene>
    <name evidence="3" type="ORF">UFOVP1067_35</name>
    <name evidence="2" type="ORF">UFOVP662_35</name>
</gene>
<name>A0A6J5Q9J5_9CAUD</name>
<reference evidence="3" key="1">
    <citation type="submission" date="2020-05" db="EMBL/GenBank/DDBJ databases">
        <authorList>
            <person name="Chiriac C."/>
            <person name="Salcher M."/>
            <person name="Ghai R."/>
            <person name="Kavagutti S V."/>
        </authorList>
    </citation>
    <scope>NUCLEOTIDE SEQUENCE</scope>
</reference>
<proteinExistence type="predicted"/>
<dbReference type="Pfam" id="PF18909">
    <property type="entry name" value="dGTP_diPhyd_N"/>
    <property type="match status" value="1"/>
</dbReference>
<dbReference type="InterPro" id="IPR044038">
    <property type="entry name" value="dATP/dGTP_diPOhydrolase_N"/>
</dbReference>
<sequence length="119" mass="13615">MKDNPFMTEQQLLHNYIERINQVEGVGVKYDGGKPQWSLMPWGALTEVVDVLTYGAKKYSPDNWKIVPNARQRYIDAGFRHFVAYAAGEKNDSETDMNHLAHAMCCMLFLLAFDKDGIQ</sequence>
<evidence type="ECO:0000313" key="3">
    <source>
        <dbReference type="EMBL" id="CAB4181380.1"/>
    </source>
</evidence>
<feature type="domain" description="dATP/dGTP diphosphohydrolase N-terminal" evidence="1">
    <location>
        <begin position="27"/>
        <end position="116"/>
    </location>
</feature>
<dbReference type="EMBL" id="LR797016">
    <property type="protein sequence ID" value="CAB4181380.1"/>
    <property type="molecule type" value="Genomic_DNA"/>
</dbReference>